<dbReference type="EMBL" id="AP019308">
    <property type="protein sequence ID" value="BBH24509.1"/>
    <property type="molecule type" value="Genomic_DNA"/>
</dbReference>
<feature type="domain" description="Copper amine oxidase-like N-terminal" evidence="1">
    <location>
        <begin position="35"/>
        <end position="141"/>
    </location>
</feature>
<dbReference type="SUPFAM" id="SSF55383">
    <property type="entry name" value="Copper amine oxidase, domain N"/>
    <property type="match status" value="1"/>
</dbReference>
<sequence length="397" mass="43729">MKRVLIMAMTAILLLIMSVGSVSAASAAKQIHVDLNGKEVVFPAPPVVLSGKTFVEFRTLFTALGYKIDYVAATKKIKATSSERTIEMGTTGSTALVNGSPVPVNGEMIIINGRTLVGVRFIATLSDKNVEWNAAKQTVFITDKRPTKAQTAAIFDVLDKLAAAEAANDAAGYASLFYSQYHDRDEIKANMEAQFAISQIKTTYIDKTIDTYSNSEAVVVTTEQIKKISGSGFYPNNESEYVYTLRKEKTGEWRILSIDQQSFTVTDVDSLWKQEVQAPDADKTAINALLNDQIKAINSSNIDAYRATLNPSADGLEDDIVDMKSAFDAITLTMTLEKSAIVELNDNSAVLLTQMTINQKDDQDSFTYRTITEMYLTKKDGKWVFELSPTDLYAEDL</sequence>
<protein>
    <recommendedName>
        <fullName evidence="1">Copper amine oxidase-like N-terminal domain-containing protein</fullName>
    </recommendedName>
</protein>
<dbReference type="Proteomes" id="UP000275368">
    <property type="component" value="Chromosome"/>
</dbReference>
<accession>A0A3G9JN91</accession>
<evidence type="ECO:0000259" key="1">
    <source>
        <dbReference type="Pfam" id="PF07833"/>
    </source>
</evidence>
<gene>
    <name evidence="2" type="ORF">Back11_58540</name>
</gene>
<dbReference type="InterPro" id="IPR032710">
    <property type="entry name" value="NTF2-like_dom_sf"/>
</dbReference>
<dbReference type="InterPro" id="IPR012854">
    <property type="entry name" value="Cu_amine_oxidase-like_N"/>
</dbReference>
<evidence type="ECO:0000313" key="2">
    <source>
        <dbReference type="EMBL" id="BBH24509.1"/>
    </source>
</evidence>
<evidence type="ECO:0000313" key="3">
    <source>
        <dbReference type="Proteomes" id="UP000275368"/>
    </source>
</evidence>
<name>A0A3G9JN91_9BACL</name>
<dbReference type="Pfam" id="PF07833">
    <property type="entry name" value="Cu_amine_oxidN1"/>
    <property type="match status" value="1"/>
</dbReference>
<dbReference type="KEGG" id="pbk:Back11_58540"/>
<proteinExistence type="predicted"/>
<organism evidence="2 3">
    <name type="scientific">Paenibacillus baekrokdamisoli</name>
    <dbReference type="NCBI Taxonomy" id="1712516"/>
    <lineage>
        <taxon>Bacteria</taxon>
        <taxon>Bacillati</taxon>
        <taxon>Bacillota</taxon>
        <taxon>Bacilli</taxon>
        <taxon>Bacillales</taxon>
        <taxon>Paenibacillaceae</taxon>
        <taxon>Paenibacillus</taxon>
    </lineage>
</organism>
<reference evidence="2 3" key="1">
    <citation type="submission" date="2018-11" db="EMBL/GenBank/DDBJ databases">
        <title>Complete genome sequence of Paenibacillus baekrokdamisoli strain KCTC 33723.</title>
        <authorList>
            <person name="Kang S.W."/>
            <person name="Lee K.C."/>
            <person name="Kim K.K."/>
            <person name="Kim J.S."/>
            <person name="Kim D.S."/>
            <person name="Ko S.H."/>
            <person name="Yang S.H."/>
            <person name="Lee J.S."/>
        </authorList>
    </citation>
    <scope>NUCLEOTIDE SEQUENCE [LARGE SCALE GENOMIC DNA]</scope>
    <source>
        <strain evidence="2 3">KCTC 33723</strain>
    </source>
</reference>
<dbReference type="SUPFAM" id="SSF54427">
    <property type="entry name" value="NTF2-like"/>
    <property type="match status" value="2"/>
</dbReference>
<dbReference type="Gene3D" id="3.10.450.50">
    <property type="match status" value="2"/>
</dbReference>
<dbReference type="Gene3D" id="3.30.457.10">
    <property type="entry name" value="Copper amine oxidase-like, N-terminal domain"/>
    <property type="match status" value="1"/>
</dbReference>
<dbReference type="InterPro" id="IPR036582">
    <property type="entry name" value="Mao_N_sf"/>
</dbReference>
<keyword evidence="3" id="KW-1185">Reference proteome</keyword>
<dbReference type="RefSeq" id="WP_164523039.1">
    <property type="nucleotide sequence ID" value="NZ_AP019308.1"/>
</dbReference>
<dbReference type="AlphaFoldDB" id="A0A3G9JN91"/>